<organism evidence="2 3">
    <name type="scientific">Buddleja alternifolia</name>
    <dbReference type="NCBI Taxonomy" id="168488"/>
    <lineage>
        <taxon>Eukaryota</taxon>
        <taxon>Viridiplantae</taxon>
        <taxon>Streptophyta</taxon>
        <taxon>Embryophyta</taxon>
        <taxon>Tracheophyta</taxon>
        <taxon>Spermatophyta</taxon>
        <taxon>Magnoliopsida</taxon>
        <taxon>eudicotyledons</taxon>
        <taxon>Gunneridae</taxon>
        <taxon>Pentapetalae</taxon>
        <taxon>asterids</taxon>
        <taxon>lamiids</taxon>
        <taxon>Lamiales</taxon>
        <taxon>Scrophulariaceae</taxon>
        <taxon>Buddlejeae</taxon>
        <taxon>Buddleja</taxon>
    </lineage>
</organism>
<dbReference type="PANTHER" id="PTHR23272">
    <property type="entry name" value="BED FINGER-RELATED"/>
    <property type="match status" value="1"/>
</dbReference>
<dbReference type="AlphaFoldDB" id="A0AAV6XKX7"/>
<sequence>MIQPQKSELDMYLEGNCYMFERDKGKDGGNFDVLEWWKIHAVKYKILSTMAKDILVITITTVASEATFSAGSRVIDKYCAEEIGYENVLE</sequence>
<dbReference type="PANTHER" id="PTHR23272:SF183">
    <property type="entry name" value="ZINC FINGER BED DOMAIN-CONTAINING PROTEIN RICESLEEPER 1-LIKE"/>
    <property type="match status" value="1"/>
</dbReference>
<dbReference type="Pfam" id="PF05699">
    <property type="entry name" value="Dimer_Tnp_hAT"/>
    <property type="match status" value="1"/>
</dbReference>
<dbReference type="Proteomes" id="UP000826271">
    <property type="component" value="Unassembled WGS sequence"/>
</dbReference>
<evidence type="ECO:0000313" key="2">
    <source>
        <dbReference type="EMBL" id="KAG8379710.1"/>
    </source>
</evidence>
<name>A0AAV6XKX7_9LAMI</name>
<evidence type="ECO:0000313" key="3">
    <source>
        <dbReference type="Proteomes" id="UP000826271"/>
    </source>
</evidence>
<dbReference type="EMBL" id="WHWC01000007">
    <property type="protein sequence ID" value="KAG8379710.1"/>
    <property type="molecule type" value="Genomic_DNA"/>
</dbReference>
<gene>
    <name evidence="2" type="ORF">BUALT_Bualt07G0117300</name>
</gene>
<dbReference type="GO" id="GO:0046983">
    <property type="term" value="F:protein dimerization activity"/>
    <property type="evidence" value="ECO:0007669"/>
    <property type="project" value="InterPro"/>
</dbReference>
<dbReference type="InterPro" id="IPR008906">
    <property type="entry name" value="HATC_C_dom"/>
</dbReference>
<keyword evidence="3" id="KW-1185">Reference proteome</keyword>
<reference evidence="2" key="1">
    <citation type="submission" date="2019-10" db="EMBL/GenBank/DDBJ databases">
        <authorList>
            <person name="Zhang R."/>
            <person name="Pan Y."/>
            <person name="Wang J."/>
            <person name="Ma R."/>
            <person name="Yu S."/>
        </authorList>
    </citation>
    <scope>NUCLEOTIDE SEQUENCE</scope>
    <source>
        <strain evidence="2">LA-IB0</strain>
        <tissue evidence="2">Leaf</tissue>
    </source>
</reference>
<dbReference type="SUPFAM" id="SSF53098">
    <property type="entry name" value="Ribonuclease H-like"/>
    <property type="match status" value="1"/>
</dbReference>
<feature type="domain" description="HAT C-terminal dimerisation" evidence="1">
    <location>
        <begin position="8"/>
        <end position="78"/>
    </location>
</feature>
<dbReference type="InterPro" id="IPR012337">
    <property type="entry name" value="RNaseH-like_sf"/>
</dbReference>
<evidence type="ECO:0000259" key="1">
    <source>
        <dbReference type="Pfam" id="PF05699"/>
    </source>
</evidence>
<comment type="caution">
    <text evidence="2">The sequence shown here is derived from an EMBL/GenBank/DDBJ whole genome shotgun (WGS) entry which is preliminary data.</text>
</comment>
<protein>
    <recommendedName>
        <fullName evidence="1">HAT C-terminal dimerisation domain-containing protein</fullName>
    </recommendedName>
</protein>
<accession>A0AAV6XKX7</accession>
<proteinExistence type="predicted"/>